<organism evidence="2 3">
    <name type="scientific">Pseudobdellovibrio exovorus JSS</name>
    <dbReference type="NCBI Taxonomy" id="1184267"/>
    <lineage>
        <taxon>Bacteria</taxon>
        <taxon>Pseudomonadati</taxon>
        <taxon>Bdellovibrionota</taxon>
        <taxon>Bdellovibrionia</taxon>
        <taxon>Bdellovibrionales</taxon>
        <taxon>Pseudobdellovibrionaceae</taxon>
        <taxon>Pseudobdellovibrio</taxon>
    </lineage>
</organism>
<feature type="domain" description="HTH cro/C1-type" evidence="1">
    <location>
        <begin position="18"/>
        <end position="71"/>
    </location>
</feature>
<dbReference type="GO" id="GO:0003677">
    <property type="term" value="F:DNA binding"/>
    <property type="evidence" value="ECO:0007669"/>
    <property type="project" value="InterPro"/>
</dbReference>
<accession>M4V8I1</accession>
<dbReference type="InterPro" id="IPR010982">
    <property type="entry name" value="Lambda_DNA-bd_dom_sf"/>
</dbReference>
<dbReference type="SUPFAM" id="SSF47413">
    <property type="entry name" value="lambda repressor-like DNA-binding domains"/>
    <property type="match status" value="1"/>
</dbReference>
<dbReference type="CDD" id="cd00093">
    <property type="entry name" value="HTH_XRE"/>
    <property type="match status" value="1"/>
</dbReference>
<dbReference type="AlphaFoldDB" id="M4V8I1"/>
<proteinExistence type="predicted"/>
<dbReference type="OrthoDB" id="2986852at2"/>
<dbReference type="Gene3D" id="1.10.260.40">
    <property type="entry name" value="lambda repressor-like DNA-binding domains"/>
    <property type="match status" value="1"/>
</dbReference>
<reference evidence="2 3" key="1">
    <citation type="journal article" date="2013" name="ISME J.">
        <title>By their genes ye shall know them: genomic signatures of predatory bacteria.</title>
        <authorList>
            <person name="Pasternak Z."/>
            <person name="Pietrokovski S."/>
            <person name="Rotem O."/>
            <person name="Gophna U."/>
            <person name="Lurie-Weinberger M.N."/>
            <person name="Jurkevitch E."/>
        </authorList>
    </citation>
    <scope>NUCLEOTIDE SEQUENCE [LARGE SCALE GENOMIC DNA]</scope>
    <source>
        <strain evidence="2 3">JSS</strain>
    </source>
</reference>
<dbReference type="EMBL" id="CP003537">
    <property type="protein sequence ID" value="AGH94316.1"/>
    <property type="molecule type" value="Genomic_DNA"/>
</dbReference>
<sequence>MKQDAKYDKKLKEFGMRVRSIREAKGWTLEQTEDYGWSNWQHLQKIESGKNVTLATIFKICEVFKIDPQTLFKD</sequence>
<keyword evidence="3" id="KW-1185">Reference proteome</keyword>
<protein>
    <recommendedName>
        <fullName evidence="1">HTH cro/C1-type domain-containing protein</fullName>
    </recommendedName>
</protein>
<dbReference type="RefSeq" id="WP_015468806.1">
    <property type="nucleotide sequence ID" value="NC_020813.1"/>
</dbReference>
<dbReference type="InterPro" id="IPR001387">
    <property type="entry name" value="Cro/C1-type_HTH"/>
</dbReference>
<dbReference type="Pfam" id="PF01381">
    <property type="entry name" value="HTH_3"/>
    <property type="match status" value="1"/>
</dbReference>
<dbReference type="KEGG" id="bex:A11Q_96"/>
<evidence type="ECO:0000259" key="1">
    <source>
        <dbReference type="PROSITE" id="PS50943"/>
    </source>
</evidence>
<evidence type="ECO:0000313" key="2">
    <source>
        <dbReference type="EMBL" id="AGH94316.1"/>
    </source>
</evidence>
<dbReference type="STRING" id="1184267.A11Q_96"/>
<dbReference type="HOGENOM" id="CLU_2680246_0_0_7"/>
<dbReference type="PATRIC" id="fig|1184267.3.peg.98"/>
<dbReference type="SMART" id="SM00530">
    <property type="entry name" value="HTH_XRE"/>
    <property type="match status" value="1"/>
</dbReference>
<name>M4V8I1_9BACT</name>
<gene>
    <name evidence="2" type="ORF">A11Q_96</name>
</gene>
<dbReference type="PROSITE" id="PS50943">
    <property type="entry name" value="HTH_CROC1"/>
    <property type="match status" value="1"/>
</dbReference>
<evidence type="ECO:0000313" key="3">
    <source>
        <dbReference type="Proteomes" id="UP000012040"/>
    </source>
</evidence>
<dbReference type="Proteomes" id="UP000012040">
    <property type="component" value="Chromosome"/>
</dbReference>